<comment type="caution">
    <text evidence="2">The sequence shown here is derived from an EMBL/GenBank/DDBJ whole genome shotgun (WGS) entry which is preliminary data.</text>
</comment>
<evidence type="ECO:0000313" key="2">
    <source>
        <dbReference type="EMBL" id="MCH88060.1"/>
    </source>
</evidence>
<sequence length="180" mass="20479">MIRLRLKFCRTLASVHEHRLSKIRSCIVPWDLRNRWSNCLELGMNIVSSQIYREGNSCADKLVNHGHSVVDSMRWDSLPSVLRDGFLHDKMGLPCYLVDILEGLGLVSCLEKSLTVADESWVMDSGCSYHMCSKKEYFETLELVEGEVVHLADGNTCKVQGMCSICLTMFDNCEFLLHDV</sequence>
<dbReference type="InterPro" id="IPR054722">
    <property type="entry name" value="PolX-like_BBD"/>
</dbReference>
<dbReference type="AlphaFoldDB" id="A0A392MKP2"/>
<accession>A0A392MKP2</accession>
<keyword evidence="3" id="KW-1185">Reference proteome</keyword>
<name>A0A392MKP2_9FABA</name>
<dbReference type="Pfam" id="PF22936">
    <property type="entry name" value="Pol_BBD"/>
    <property type="match status" value="1"/>
</dbReference>
<reference evidence="2 3" key="1">
    <citation type="journal article" date="2018" name="Front. Plant Sci.">
        <title>Red Clover (Trifolium pratense) and Zigzag Clover (T. medium) - A Picture of Genomic Similarities and Differences.</title>
        <authorList>
            <person name="Dluhosova J."/>
            <person name="Istvanek J."/>
            <person name="Nedelnik J."/>
            <person name="Repkova J."/>
        </authorList>
    </citation>
    <scope>NUCLEOTIDE SEQUENCE [LARGE SCALE GENOMIC DNA]</scope>
    <source>
        <strain evidence="3">cv. 10/8</strain>
        <tissue evidence="2">Leaf</tissue>
    </source>
</reference>
<dbReference type="Proteomes" id="UP000265520">
    <property type="component" value="Unassembled WGS sequence"/>
</dbReference>
<evidence type="ECO:0000313" key="3">
    <source>
        <dbReference type="Proteomes" id="UP000265520"/>
    </source>
</evidence>
<organism evidence="2 3">
    <name type="scientific">Trifolium medium</name>
    <dbReference type="NCBI Taxonomy" id="97028"/>
    <lineage>
        <taxon>Eukaryota</taxon>
        <taxon>Viridiplantae</taxon>
        <taxon>Streptophyta</taxon>
        <taxon>Embryophyta</taxon>
        <taxon>Tracheophyta</taxon>
        <taxon>Spermatophyta</taxon>
        <taxon>Magnoliopsida</taxon>
        <taxon>eudicotyledons</taxon>
        <taxon>Gunneridae</taxon>
        <taxon>Pentapetalae</taxon>
        <taxon>rosids</taxon>
        <taxon>fabids</taxon>
        <taxon>Fabales</taxon>
        <taxon>Fabaceae</taxon>
        <taxon>Papilionoideae</taxon>
        <taxon>50 kb inversion clade</taxon>
        <taxon>NPAAA clade</taxon>
        <taxon>Hologalegina</taxon>
        <taxon>IRL clade</taxon>
        <taxon>Trifolieae</taxon>
        <taxon>Trifolium</taxon>
    </lineage>
</organism>
<gene>
    <name evidence="2" type="ORF">A2U01_0008941</name>
</gene>
<protein>
    <submittedName>
        <fullName evidence="2">Heat-shock protein</fullName>
    </submittedName>
</protein>
<feature type="non-terminal residue" evidence="2">
    <location>
        <position position="180"/>
    </location>
</feature>
<dbReference type="EMBL" id="LXQA010013426">
    <property type="protein sequence ID" value="MCH88060.1"/>
    <property type="molecule type" value="Genomic_DNA"/>
</dbReference>
<proteinExistence type="predicted"/>
<feature type="domain" description="Retrovirus-related Pol polyprotein from transposon TNT 1-94-like beta-barrel" evidence="1">
    <location>
        <begin position="121"/>
        <end position="180"/>
    </location>
</feature>
<evidence type="ECO:0000259" key="1">
    <source>
        <dbReference type="Pfam" id="PF22936"/>
    </source>
</evidence>